<keyword evidence="1" id="KW-0472">Membrane</keyword>
<reference evidence="3 4" key="1">
    <citation type="journal article" date="2023" name="bioRxiv">
        <title>Conserved and derived expression patterns and positive selection on dental genes reveal complex evolutionary context of ever-growing rodent molars.</title>
        <authorList>
            <person name="Calamari Z.T."/>
            <person name="Song A."/>
            <person name="Cohen E."/>
            <person name="Akter M."/>
            <person name="Roy R.D."/>
            <person name="Hallikas O."/>
            <person name="Christensen M.M."/>
            <person name="Li P."/>
            <person name="Marangoni P."/>
            <person name="Jernvall J."/>
            <person name="Klein O.D."/>
        </authorList>
    </citation>
    <scope>NUCLEOTIDE SEQUENCE [LARGE SCALE GENOMIC DNA]</scope>
    <source>
        <strain evidence="3">V071</strain>
    </source>
</reference>
<evidence type="ECO:0000313" key="4">
    <source>
        <dbReference type="Proteomes" id="UP001488838"/>
    </source>
</evidence>
<organism evidence="3 4">
    <name type="scientific">Myodes glareolus</name>
    <name type="common">Bank vole</name>
    <name type="synonym">Clethrionomys glareolus</name>
    <dbReference type="NCBI Taxonomy" id="447135"/>
    <lineage>
        <taxon>Eukaryota</taxon>
        <taxon>Metazoa</taxon>
        <taxon>Chordata</taxon>
        <taxon>Craniata</taxon>
        <taxon>Vertebrata</taxon>
        <taxon>Euteleostomi</taxon>
        <taxon>Mammalia</taxon>
        <taxon>Eutheria</taxon>
        <taxon>Euarchontoglires</taxon>
        <taxon>Glires</taxon>
        <taxon>Rodentia</taxon>
        <taxon>Myomorpha</taxon>
        <taxon>Muroidea</taxon>
        <taxon>Cricetidae</taxon>
        <taxon>Arvicolinae</taxon>
        <taxon>Myodes</taxon>
    </lineage>
</organism>
<comment type="caution">
    <text evidence="3">The sequence shown here is derived from an EMBL/GenBank/DDBJ whole genome shotgun (WGS) entry which is preliminary data.</text>
</comment>
<sequence>MLLLSSFHVRVNLDGLFFQIAAVLRKRKPEYYLYKLFPEILQSASFLTANGALYITFFCVLSTCAIPKKASEFSVAGQIWSLLMAG</sequence>
<keyword evidence="1" id="KW-0812">Transmembrane</keyword>
<keyword evidence="1" id="KW-1133">Transmembrane helix</keyword>
<dbReference type="EMBL" id="JBBHLL010000115">
    <property type="protein sequence ID" value="KAK7815231.1"/>
    <property type="molecule type" value="Genomic_DNA"/>
</dbReference>
<proteinExistence type="predicted"/>
<feature type="domain" description="Transmembrane protein 135 N-terminal" evidence="2">
    <location>
        <begin position="10"/>
        <end position="62"/>
    </location>
</feature>
<dbReference type="InterPro" id="IPR031926">
    <property type="entry name" value="TMEM135_N"/>
</dbReference>
<evidence type="ECO:0000313" key="3">
    <source>
        <dbReference type="EMBL" id="KAK7815231.1"/>
    </source>
</evidence>
<feature type="transmembrane region" description="Helical" evidence="1">
    <location>
        <begin position="40"/>
        <end position="61"/>
    </location>
</feature>
<accession>A0AAW0IM34</accession>
<evidence type="ECO:0000256" key="1">
    <source>
        <dbReference type="SAM" id="Phobius"/>
    </source>
</evidence>
<evidence type="ECO:0000259" key="2">
    <source>
        <dbReference type="Pfam" id="PF15982"/>
    </source>
</evidence>
<dbReference type="Proteomes" id="UP001488838">
    <property type="component" value="Unassembled WGS sequence"/>
</dbReference>
<gene>
    <name evidence="3" type="ORF">U0070_021194</name>
</gene>
<protein>
    <recommendedName>
        <fullName evidence="2">Transmembrane protein 135 N-terminal domain-containing protein</fullName>
    </recommendedName>
</protein>
<dbReference type="AlphaFoldDB" id="A0AAW0IM34"/>
<name>A0AAW0IM34_MYOGA</name>
<keyword evidence="4" id="KW-1185">Reference proteome</keyword>
<dbReference type="Pfam" id="PF15982">
    <property type="entry name" value="TMEM135_C_rich"/>
    <property type="match status" value="1"/>
</dbReference>